<evidence type="ECO:0000256" key="1">
    <source>
        <dbReference type="SAM" id="MobiDB-lite"/>
    </source>
</evidence>
<comment type="caution">
    <text evidence="2">The sequence shown here is derived from an EMBL/GenBank/DDBJ whole genome shotgun (WGS) entry which is preliminary data.</text>
</comment>
<protein>
    <submittedName>
        <fullName evidence="2">Uncharacterized protein</fullName>
    </submittedName>
</protein>
<name>A0A1J5S2Y5_9ZZZZ</name>
<dbReference type="EMBL" id="MLJW01000072">
    <property type="protein sequence ID" value="OIR02761.1"/>
    <property type="molecule type" value="Genomic_DNA"/>
</dbReference>
<sequence>METKNTQARPQTVMYEIQRARDGKYCITYFSAFDNKWLSAELTAAERVFFLVFIQKVGDRILQSQIDAQTDANNPAVTQSPKRPLLN</sequence>
<dbReference type="AlphaFoldDB" id="A0A1J5S2Y5"/>
<feature type="region of interest" description="Disordered" evidence="1">
    <location>
        <begin position="68"/>
        <end position="87"/>
    </location>
</feature>
<proteinExistence type="predicted"/>
<accession>A0A1J5S2Y5</accession>
<evidence type="ECO:0000313" key="2">
    <source>
        <dbReference type="EMBL" id="OIR02761.1"/>
    </source>
</evidence>
<feature type="compositionally biased region" description="Polar residues" evidence="1">
    <location>
        <begin position="68"/>
        <end position="81"/>
    </location>
</feature>
<reference evidence="2" key="1">
    <citation type="submission" date="2016-10" db="EMBL/GenBank/DDBJ databases">
        <title>Sequence of Gallionella enrichment culture.</title>
        <authorList>
            <person name="Poehlein A."/>
            <person name="Muehling M."/>
            <person name="Daniel R."/>
        </authorList>
    </citation>
    <scope>NUCLEOTIDE SEQUENCE</scope>
</reference>
<gene>
    <name evidence="2" type="ORF">GALL_152150</name>
</gene>
<organism evidence="2">
    <name type="scientific">mine drainage metagenome</name>
    <dbReference type="NCBI Taxonomy" id="410659"/>
    <lineage>
        <taxon>unclassified sequences</taxon>
        <taxon>metagenomes</taxon>
        <taxon>ecological metagenomes</taxon>
    </lineage>
</organism>